<dbReference type="Proteomes" id="UP000297245">
    <property type="component" value="Unassembled WGS sequence"/>
</dbReference>
<feature type="region of interest" description="Disordered" evidence="1">
    <location>
        <begin position="1"/>
        <end position="23"/>
    </location>
</feature>
<name>A0A4S8KJI4_DENBC</name>
<gene>
    <name evidence="2" type="ORF">K435DRAFT_880419</name>
</gene>
<reference evidence="2 3" key="1">
    <citation type="journal article" date="2019" name="Nat. Ecol. Evol.">
        <title>Megaphylogeny resolves global patterns of mushroom evolution.</title>
        <authorList>
            <person name="Varga T."/>
            <person name="Krizsan K."/>
            <person name="Foldi C."/>
            <person name="Dima B."/>
            <person name="Sanchez-Garcia M."/>
            <person name="Sanchez-Ramirez S."/>
            <person name="Szollosi G.J."/>
            <person name="Szarkandi J.G."/>
            <person name="Papp V."/>
            <person name="Albert L."/>
            <person name="Andreopoulos W."/>
            <person name="Angelini C."/>
            <person name="Antonin V."/>
            <person name="Barry K.W."/>
            <person name="Bougher N.L."/>
            <person name="Buchanan P."/>
            <person name="Buyck B."/>
            <person name="Bense V."/>
            <person name="Catcheside P."/>
            <person name="Chovatia M."/>
            <person name="Cooper J."/>
            <person name="Damon W."/>
            <person name="Desjardin D."/>
            <person name="Finy P."/>
            <person name="Geml J."/>
            <person name="Haridas S."/>
            <person name="Hughes K."/>
            <person name="Justo A."/>
            <person name="Karasinski D."/>
            <person name="Kautmanova I."/>
            <person name="Kiss B."/>
            <person name="Kocsube S."/>
            <person name="Kotiranta H."/>
            <person name="LaButti K.M."/>
            <person name="Lechner B.E."/>
            <person name="Liimatainen K."/>
            <person name="Lipzen A."/>
            <person name="Lukacs Z."/>
            <person name="Mihaltcheva S."/>
            <person name="Morgado L.N."/>
            <person name="Niskanen T."/>
            <person name="Noordeloos M.E."/>
            <person name="Ohm R.A."/>
            <person name="Ortiz-Santana B."/>
            <person name="Ovrebo C."/>
            <person name="Racz N."/>
            <person name="Riley R."/>
            <person name="Savchenko A."/>
            <person name="Shiryaev A."/>
            <person name="Soop K."/>
            <person name="Spirin V."/>
            <person name="Szebenyi C."/>
            <person name="Tomsovsky M."/>
            <person name="Tulloss R.E."/>
            <person name="Uehling J."/>
            <person name="Grigoriev I.V."/>
            <person name="Vagvolgyi C."/>
            <person name="Papp T."/>
            <person name="Martin F.M."/>
            <person name="Miettinen O."/>
            <person name="Hibbett D.S."/>
            <person name="Nagy L.G."/>
        </authorList>
    </citation>
    <scope>NUCLEOTIDE SEQUENCE [LARGE SCALE GENOMIC DNA]</scope>
    <source>
        <strain evidence="2 3">CBS 962.96</strain>
    </source>
</reference>
<evidence type="ECO:0000313" key="2">
    <source>
        <dbReference type="EMBL" id="THU75646.1"/>
    </source>
</evidence>
<dbReference type="EMBL" id="ML181747">
    <property type="protein sequence ID" value="THU75646.1"/>
    <property type="molecule type" value="Genomic_DNA"/>
</dbReference>
<evidence type="ECO:0000256" key="1">
    <source>
        <dbReference type="SAM" id="MobiDB-lite"/>
    </source>
</evidence>
<proteinExistence type="predicted"/>
<accession>A0A4S8KJI4</accession>
<protein>
    <submittedName>
        <fullName evidence="2">Uncharacterized protein</fullName>
    </submittedName>
</protein>
<evidence type="ECO:0000313" key="3">
    <source>
        <dbReference type="Proteomes" id="UP000297245"/>
    </source>
</evidence>
<dbReference type="AlphaFoldDB" id="A0A4S8KJI4"/>
<organism evidence="2 3">
    <name type="scientific">Dendrothele bispora (strain CBS 962.96)</name>
    <dbReference type="NCBI Taxonomy" id="1314807"/>
    <lineage>
        <taxon>Eukaryota</taxon>
        <taxon>Fungi</taxon>
        <taxon>Dikarya</taxon>
        <taxon>Basidiomycota</taxon>
        <taxon>Agaricomycotina</taxon>
        <taxon>Agaricomycetes</taxon>
        <taxon>Agaricomycetidae</taxon>
        <taxon>Agaricales</taxon>
        <taxon>Agaricales incertae sedis</taxon>
        <taxon>Dendrothele</taxon>
    </lineage>
</organism>
<keyword evidence="3" id="KW-1185">Reference proteome</keyword>
<feature type="compositionally biased region" description="Polar residues" evidence="1">
    <location>
        <begin position="1"/>
        <end position="16"/>
    </location>
</feature>
<sequence>MQSGFFTPTQVNKKQRANSDNKLQRSLKNADWLETLPVSYEHQLLQEYYSAGGNAAIKQIECPFCGGL</sequence>